<evidence type="ECO:0000313" key="1">
    <source>
        <dbReference type="EMBL" id="PSL31046.1"/>
    </source>
</evidence>
<dbReference type="OrthoDB" id="1027207at2"/>
<protein>
    <submittedName>
        <fullName evidence="1">Uncharacterized protein</fullName>
    </submittedName>
</protein>
<evidence type="ECO:0000313" key="2">
    <source>
        <dbReference type="Proteomes" id="UP000240978"/>
    </source>
</evidence>
<name>A0A2P8GAP9_9BACT</name>
<dbReference type="Proteomes" id="UP000240978">
    <property type="component" value="Unassembled WGS sequence"/>
</dbReference>
<dbReference type="EMBL" id="PYGK01000005">
    <property type="protein sequence ID" value="PSL31046.1"/>
    <property type="molecule type" value="Genomic_DNA"/>
</dbReference>
<reference evidence="1 2" key="1">
    <citation type="submission" date="2018-03" db="EMBL/GenBank/DDBJ databases">
        <title>Genomic Encyclopedia of Archaeal and Bacterial Type Strains, Phase II (KMG-II): from individual species to whole genera.</title>
        <authorList>
            <person name="Goeker M."/>
        </authorList>
    </citation>
    <scope>NUCLEOTIDE SEQUENCE [LARGE SCALE GENOMIC DNA]</scope>
    <source>
        <strain evidence="1 2">DSM 18107</strain>
    </source>
</reference>
<accession>A0A2P8GAP9</accession>
<dbReference type="AlphaFoldDB" id="A0A2P8GAP9"/>
<sequence>MFNHNLLFSGARCSIREASGRIQALTLFMGIAMLPFTSKAQSQDSLAKKVTEFTADKFAERRPFSIDYKQYGNYNSSSTLRGQDLPDGKFTKWSQLSASANINLFQNRRWLVQANGFYRYVSAEYNFPTSTTATSQTVSRDLHYHTEGLNLTYFSKLFGKTAIYSGSINIDWSERSLERVRGVFTGAIVLKANNRTKINVGILYSTDPGMFIRVIPTLLYEHKFNESLTADVFFPRYAYLRKKVFGNGRFSAGWELDPQTTFFLNDLDENGTTYQYRQVDVNTGLLYEHILPGSIILSLRAGVRINPYARTFEKDRSFTDYTWEGRADAAPYLNIGFSFNPFAKPKK</sequence>
<keyword evidence="2" id="KW-1185">Reference proteome</keyword>
<comment type="caution">
    <text evidence="1">The sequence shown here is derived from an EMBL/GenBank/DDBJ whole genome shotgun (WGS) entry which is preliminary data.</text>
</comment>
<proteinExistence type="predicted"/>
<gene>
    <name evidence="1" type="ORF">CLV42_105409</name>
</gene>
<organism evidence="1 2">
    <name type="scientific">Chitinophaga ginsengisoli</name>
    <dbReference type="NCBI Taxonomy" id="363837"/>
    <lineage>
        <taxon>Bacteria</taxon>
        <taxon>Pseudomonadati</taxon>
        <taxon>Bacteroidota</taxon>
        <taxon>Chitinophagia</taxon>
        <taxon>Chitinophagales</taxon>
        <taxon>Chitinophagaceae</taxon>
        <taxon>Chitinophaga</taxon>
    </lineage>
</organism>